<name>A0A2R6NNA4_9APHY</name>
<feature type="compositionally biased region" description="Gly residues" evidence="1">
    <location>
        <begin position="11"/>
        <end position="23"/>
    </location>
</feature>
<dbReference type="EMBL" id="MLYV02001052">
    <property type="protein sequence ID" value="PSR73888.1"/>
    <property type="molecule type" value="Genomic_DNA"/>
</dbReference>
<reference evidence="2 3" key="1">
    <citation type="submission" date="2018-02" db="EMBL/GenBank/DDBJ databases">
        <title>Genome sequence of the basidiomycete white-rot fungus Phlebia centrifuga.</title>
        <authorList>
            <person name="Granchi Z."/>
            <person name="Peng M."/>
            <person name="de Vries R.P."/>
            <person name="Hilden K."/>
            <person name="Makela M.R."/>
            <person name="Grigoriev I."/>
            <person name="Riley R."/>
        </authorList>
    </citation>
    <scope>NUCLEOTIDE SEQUENCE [LARGE SCALE GENOMIC DNA]</scope>
    <source>
        <strain evidence="2 3">FBCC195</strain>
    </source>
</reference>
<accession>A0A2R6NNA4</accession>
<sequence>MVPDDVNMWGIGPGGEGAKGLEGGITVTINNNKSTMVPDDVNHEMPHWVFEGGITSISYDNK</sequence>
<organism evidence="2 3">
    <name type="scientific">Hermanssonia centrifuga</name>
    <dbReference type="NCBI Taxonomy" id="98765"/>
    <lineage>
        <taxon>Eukaryota</taxon>
        <taxon>Fungi</taxon>
        <taxon>Dikarya</taxon>
        <taxon>Basidiomycota</taxon>
        <taxon>Agaricomycotina</taxon>
        <taxon>Agaricomycetes</taxon>
        <taxon>Polyporales</taxon>
        <taxon>Meruliaceae</taxon>
        <taxon>Hermanssonia</taxon>
    </lineage>
</organism>
<evidence type="ECO:0000256" key="1">
    <source>
        <dbReference type="SAM" id="MobiDB-lite"/>
    </source>
</evidence>
<feature type="region of interest" description="Disordered" evidence="1">
    <location>
        <begin position="1"/>
        <end position="23"/>
    </location>
</feature>
<gene>
    <name evidence="2" type="ORF">PHLCEN_2v10308</name>
</gene>
<keyword evidence="3" id="KW-1185">Reference proteome</keyword>
<dbReference type="AlphaFoldDB" id="A0A2R6NNA4"/>
<evidence type="ECO:0000313" key="2">
    <source>
        <dbReference type="EMBL" id="PSR73888.1"/>
    </source>
</evidence>
<protein>
    <submittedName>
        <fullName evidence="2">Uncharacterized protein</fullName>
    </submittedName>
</protein>
<comment type="caution">
    <text evidence="2">The sequence shown here is derived from an EMBL/GenBank/DDBJ whole genome shotgun (WGS) entry which is preliminary data.</text>
</comment>
<dbReference type="Proteomes" id="UP000186601">
    <property type="component" value="Unassembled WGS sequence"/>
</dbReference>
<evidence type="ECO:0000313" key="3">
    <source>
        <dbReference type="Proteomes" id="UP000186601"/>
    </source>
</evidence>
<proteinExistence type="predicted"/>